<evidence type="ECO:0000256" key="5">
    <source>
        <dbReference type="ARBA" id="ARBA00022723"/>
    </source>
</evidence>
<proteinExistence type="inferred from homology"/>
<feature type="region of interest" description="Disordered" evidence="10">
    <location>
        <begin position="285"/>
        <end position="345"/>
    </location>
</feature>
<dbReference type="InterPro" id="IPR001148">
    <property type="entry name" value="CA_dom"/>
</dbReference>
<evidence type="ECO:0000256" key="4">
    <source>
        <dbReference type="ARBA" id="ARBA00012925"/>
    </source>
</evidence>
<evidence type="ECO:0000313" key="12">
    <source>
        <dbReference type="EMBL" id="KAL0569812.1"/>
    </source>
</evidence>
<feature type="compositionally biased region" description="Basic and acidic residues" evidence="10">
    <location>
        <begin position="324"/>
        <end position="345"/>
    </location>
</feature>
<feature type="chain" id="PRO_5044972577" description="Carbonic anhydrase" evidence="9">
    <location>
        <begin position="20"/>
        <end position="367"/>
    </location>
</feature>
<comment type="similarity">
    <text evidence="3 9">Belongs to the alpha-carbonic anhydrase family.</text>
</comment>
<accession>A0ABR3F3N7</accession>
<evidence type="ECO:0000256" key="10">
    <source>
        <dbReference type="SAM" id="MobiDB-lite"/>
    </source>
</evidence>
<evidence type="ECO:0000259" key="11">
    <source>
        <dbReference type="PROSITE" id="PS51144"/>
    </source>
</evidence>
<dbReference type="Pfam" id="PF00194">
    <property type="entry name" value="Carb_anhydrase"/>
    <property type="match status" value="1"/>
</dbReference>
<dbReference type="InterPro" id="IPR018338">
    <property type="entry name" value="Carbonic_anhydrase_a-class_CS"/>
</dbReference>
<keyword evidence="7 9" id="KW-0456">Lyase</keyword>
<comment type="function">
    <text evidence="2 9">Reversible hydration of carbon dioxide.</text>
</comment>
<keyword evidence="9" id="KW-0732">Signal</keyword>
<keyword evidence="5 9" id="KW-0479">Metal-binding</keyword>
<dbReference type="InterPro" id="IPR023561">
    <property type="entry name" value="Carbonic_anhydrase_a-class"/>
</dbReference>
<evidence type="ECO:0000256" key="1">
    <source>
        <dbReference type="ARBA" id="ARBA00001947"/>
    </source>
</evidence>
<evidence type="ECO:0000256" key="2">
    <source>
        <dbReference type="ARBA" id="ARBA00002904"/>
    </source>
</evidence>
<dbReference type="SUPFAM" id="SSF51069">
    <property type="entry name" value="Carbonic anhydrase"/>
    <property type="match status" value="1"/>
</dbReference>
<feature type="domain" description="Alpha-carbonic anhydrase" evidence="11">
    <location>
        <begin position="41"/>
        <end position="283"/>
    </location>
</feature>
<evidence type="ECO:0000256" key="3">
    <source>
        <dbReference type="ARBA" id="ARBA00010718"/>
    </source>
</evidence>
<dbReference type="PROSITE" id="PS00162">
    <property type="entry name" value="ALPHA_CA_1"/>
    <property type="match status" value="1"/>
</dbReference>
<dbReference type="PANTHER" id="PTHR18952:SF265">
    <property type="entry name" value="CARBONIC ANHYDRASE"/>
    <property type="match status" value="1"/>
</dbReference>
<dbReference type="SMART" id="SM01057">
    <property type="entry name" value="Carb_anhydrase"/>
    <property type="match status" value="1"/>
</dbReference>
<gene>
    <name evidence="12" type="ORF">V5O48_012157</name>
</gene>
<reference evidence="12 13" key="1">
    <citation type="submission" date="2024-02" db="EMBL/GenBank/DDBJ databases">
        <title>A draft genome for the cacao thread blight pathogen Marasmius crinis-equi.</title>
        <authorList>
            <person name="Cohen S.P."/>
            <person name="Baruah I.K."/>
            <person name="Amoako-Attah I."/>
            <person name="Bukari Y."/>
            <person name="Meinhardt L.W."/>
            <person name="Bailey B.A."/>
        </authorList>
    </citation>
    <scope>NUCLEOTIDE SEQUENCE [LARGE SCALE GENOMIC DNA]</scope>
    <source>
        <strain evidence="12 13">GH-76</strain>
    </source>
</reference>
<dbReference type="EC" id="4.2.1.1" evidence="4 9"/>
<dbReference type="CDD" id="cd03124">
    <property type="entry name" value="alpha_CA_prokaryotic_like"/>
    <property type="match status" value="1"/>
</dbReference>
<comment type="cofactor">
    <cofactor evidence="1 9">
        <name>Zn(2+)</name>
        <dbReference type="ChEBI" id="CHEBI:29105"/>
    </cofactor>
</comment>
<evidence type="ECO:0000256" key="9">
    <source>
        <dbReference type="RuleBase" id="RU367011"/>
    </source>
</evidence>
<evidence type="ECO:0000256" key="8">
    <source>
        <dbReference type="ARBA" id="ARBA00048348"/>
    </source>
</evidence>
<evidence type="ECO:0000256" key="7">
    <source>
        <dbReference type="ARBA" id="ARBA00023239"/>
    </source>
</evidence>
<dbReference type="Proteomes" id="UP001465976">
    <property type="component" value="Unassembled WGS sequence"/>
</dbReference>
<feature type="compositionally biased region" description="Low complexity" evidence="10">
    <location>
        <begin position="313"/>
        <end position="323"/>
    </location>
</feature>
<keyword evidence="13" id="KW-1185">Reference proteome</keyword>
<organism evidence="12 13">
    <name type="scientific">Marasmius crinis-equi</name>
    <dbReference type="NCBI Taxonomy" id="585013"/>
    <lineage>
        <taxon>Eukaryota</taxon>
        <taxon>Fungi</taxon>
        <taxon>Dikarya</taxon>
        <taxon>Basidiomycota</taxon>
        <taxon>Agaricomycotina</taxon>
        <taxon>Agaricomycetes</taxon>
        <taxon>Agaricomycetidae</taxon>
        <taxon>Agaricales</taxon>
        <taxon>Marasmiineae</taxon>
        <taxon>Marasmiaceae</taxon>
        <taxon>Marasmius</taxon>
    </lineage>
</organism>
<evidence type="ECO:0000256" key="6">
    <source>
        <dbReference type="ARBA" id="ARBA00022833"/>
    </source>
</evidence>
<dbReference type="Gene3D" id="3.10.200.10">
    <property type="entry name" value="Alpha carbonic anhydrase"/>
    <property type="match status" value="1"/>
</dbReference>
<protein>
    <recommendedName>
        <fullName evidence="4 9">Carbonic anhydrase</fullName>
        <ecNumber evidence="4 9">4.2.1.1</ecNumber>
    </recommendedName>
</protein>
<comment type="caution">
    <text evidence="12">The sequence shown here is derived from an EMBL/GenBank/DDBJ whole genome shotgun (WGS) entry which is preliminary data.</text>
</comment>
<comment type="catalytic activity">
    <reaction evidence="8 9">
        <text>hydrogencarbonate + H(+) = CO2 + H2O</text>
        <dbReference type="Rhea" id="RHEA:10748"/>
        <dbReference type="ChEBI" id="CHEBI:15377"/>
        <dbReference type="ChEBI" id="CHEBI:15378"/>
        <dbReference type="ChEBI" id="CHEBI:16526"/>
        <dbReference type="ChEBI" id="CHEBI:17544"/>
        <dbReference type="EC" id="4.2.1.1"/>
    </reaction>
</comment>
<dbReference type="InterPro" id="IPR041891">
    <property type="entry name" value="Alpha_CA_prokaryot-like"/>
</dbReference>
<dbReference type="PROSITE" id="PS51144">
    <property type="entry name" value="ALPHA_CA_2"/>
    <property type="match status" value="1"/>
</dbReference>
<dbReference type="PANTHER" id="PTHR18952">
    <property type="entry name" value="CARBONIC ANHYDRASE"/>
    <property type="match status" value="1"/>
</dbReference>
<name>A0ABR3F3N7_9AGAR</name>
<sequence>MFPRTVIATFIYAAIAVQASCLHGTSFLRREVTEEGKVKISNFGYNKENGPANWAQLDPANSLCAAGKNQSPILLDDTIDKAKEKPKVVIGNVEEAEFENLGTTLETIVNGTTTFGGKDFALKQFHLHTPSEHRINEEYFPVEMHMVHESAEGDIAVIAVPFQLSEDGSTTDLLTSVTENINDVKTPGTVTKTGKLEFEELINAIQTKALFQYTGSLTTPPCAEGLTFLVMEEPLPLNVKTYNALKSVIKFNSRFVQNELGKNNVLTIASDDAANAKCGVNAKNETTTTSASEHKMTEVSKTTEEKKMEHKTTSSAAASSTSAKEMKEMKEMKEPMNNEQSHGEEPKVVCAEQCKNKMWRRRYSKLH</sequence>
<keyword evidence="6 9" id="KW-0862">Zinc</keyword>
<evidence type="ECO:0000313" key="13">
    <source>
        <dbReference type="Proteomes" id="UP001465976"/>
    </source>
</evidence>
<dbReference type="InterPro" id="IPR036398">
    <property type="entry name" value="CA_dom_sf"/>
</dbReference>
<dbReference type="EMBL" id="JBAHYK010001049">
    <property type="protein sequence ID" value="KAL0569812.1"/>
    <property type="molecule type" value="Genomic_DNA"/>
</dbReference>
<feature type="signal peptide" evidence="9">
    <location>
        <begin position="1"/>
        <end position="19"/>
    </location>
</feature>
<feature type="compositionally biased region" description="Basic and acidic residues" evidence="10">
    <location>
        <begin position="292"/>
        <end position="312"/>
    </location>
</feature>